<dbReference type="SUPFAM" id="SSF53474">
    <property type="entry name" value="alpha/beta-Hydrolases"/>
    <property type="match status" value="1"/>
</dbReference>
<reference evidence="3" key="1">
    <citation type="submission" date="2023-08" db="EMBL/GenBank/DDBJ databases">
        <title>Genomic characterization of piscicolin 126 produced by Carnobacterium maltaromaticum CM22 strain isolated from salmon (Salmo salar).</title>
        <authorList>
            <person name="Gonzalez-Gragera E."/>
            <person name="Garcia-Lopez J.D."/>
            <person name="Teso-Perez C."/>
            <person name="Gimenez-Hernandez I."/>
            <person name="Peralta-Sanchez J.M."/>
            <person name="Valdivia E."/>
            <person name="Montalban-Lopez M."/>
            <person name="Martin-Platero A.M."/>
            <person name="Banos A."/>
            <person name="Martinez-Bueno M."/>
        </authorList>
    </citation>
    <scope>NUCLEOTIDE SEQUENCE</scope>
    <source>
        <strain evidence="3">CM22</strain>
    </source>
</reference>
<keyword evidence="1" id="KW-0812">Transmembrane</keyword>
<dbReference type="InterPro" id="IPR050266">
    <property type="entry name" value="AB_hydrolase_sf"/>
</dbReference>
<dbReference type="AlphaFoldDB" id="A0AAW9JPE1"/>
<dbReference type="Proteomes" id="UP001290462">
    <property type="component" value="Unassembled WGS sequence"/>
</dbReference>
<evidence type="ECO:0000313" key="4">
    <source>
        <dbReference type="Proteomes" id="UP001290462"/>
    </source>
</evidence>
<dbReference type="PANTHER" id="PTHR43798:SF33">
    <property type="entry name" value="HYDROLASE, PUTATIVE (AFU_ORTHOLOGUE AFUA_2G14860)-RELATED"/>
    <property type="match status" value="1"/>
</dbReference>
<dbReference type="PANTHER" id="PTHR43798">
    <property type="entry name" value="MONOACYLGLYCEROL LIPASE"/>
    <property type="match status" value="1"/>
</dbReference>
<keyword evidence="1" id="KW-1133">Transmembrane helix</keyword>
<name>A0AAW9JPE1_CARML</name>
<accession>A0AAW9JPE1</accession>
<organism evidence="3 4">
    <name type="scientific">Carnobacterium maltaromaticum</name>
    <name type="common">Carnobacterium piscicola</name>
    <dbReference type="NCBI Taxonomy" id="2751"/>
    <lineage>
        <taxon>Bacteria</taxon>
        <taxon>Bacillati</taxon>
        <taxon>Bacillota</taxon>
        <taxon>Bacilli</taxon>
        <taxon>Lactobacillales</taxon>
        <taxon>Carnobacteriaceae</taxon>
        <taxon>Carnobacterium</taxon>
    </lineage>
</organism>
<keyword evidence="1" id="KW-0472">Membrane</keyword>
<dbReference type="GO" id="GO:0016020">
    <property type="term" value="C:membrane"/>
    <property type="evidence" value="ECO:0007669"/>
    <property type="project" value="TreeGrafter"/>
</dbReference>
<dbReference type="EMBL" id="JAVBVO010000001">
    <property type="protein sequence ID" value="MDZ5757338.1"/>
    <property type="molecule type" value="Genomic_DNA"/>
</dbReference>
<sequence length="314" mass="35154">MLIKKIGRISLKIIISFLLVVIIIVAGMFVTNKILNRLDDKKITDYGQKISVDDKKINVSIHGHGQETIVLLPGFGTAAPALDFTPLVNELKAYYKVVVVEPLGYGLSDLPTSERSTKNIVSEIHETLQKLDITSYTLMGHSIAGIYGLDYSQTYPDEVTAFVGIDTSFPTQSVDPFPASSYKLLRDLGVFRLLLKPDSLMAPDVDSKTKEQIRLISLKNTMNAAILSEGEQMEANFNAAKNMNFPKELPVLFFLAEASIKDTEGWEPKHEEQIKGLNYGKVEIFKGEHYLHYTKSKEMVKSYRDFIKNAPSTK</sequence>
<proteinExistence type="predicted"/>
<dbReference type="GO" id="GO:0016787">
    <property type="term" value="F:hydrolase activity"/>
    <property type="evidence" value="ECO:0007669"/>
    <property type="project" value="UniProtKB-KW"/>
</dbReference>
<dbReference type="InterPro" id="IPR000073">
    <property type="entry name" value="AB_hydrolase_1"/>
</dbReference>
<evidence type="ECO:0000313" key="3">
    <source>
        <dbReference type="EMBL" id="MDZ5757338.1"/>
    </source>
</evidence>
<dbReference type="Pfam" id="PF00561">
    <property type="entry name" value="Abhydrolase_1"/>
    <property type="match status" value="1"/>
</dbReference>
<protein>
    <submittedName>
        <fullName evidence="3">Alpha/beta hydrolase</fullName>
    </submittedName>
</protein>
<evidence type="ECO:0000259" key="2">
    <source>
        <dbReference type="Pfam" id="PF00561"/>
    </source>
</evidence>
<evidence type="ECO:0000256" key="1">
    <source>
        <dbReference type="SAM" id="Phobius"/>
    </source>
</evidence>
<feature type="domain" description="AB hydrolase-1" evidence="2">
    <location>
        <begin position="68"/>
        <end position="180"/>
    </location>
</feature>
<dbReference type="RefSeq" id="WP_322808322.1">
    <property type="nucleotide sequence ID" value="NZ_JAVBVO010000001.1"/>
</dbReference>
<gene>
    <name evidence="3" type="ORF">RAK27_01545</name>
</gene>
<dbReference type="InterPro" id="IPR029058">
    <property type="entry name" value="AB_hydrolase_fold"/>
</dbReference>
<keyword evidence="3" id="KW-0378">Hydrolase</keyword>
<feature type="transmembrane region" description="Helical" evidence="1">
    <location>
        <begin position="9"/>
        <end position="30"/>
    </location>
</feature>
<comment type="caution">
    <text evidence="3">The sequence shown here is derived from an EMBL/GenBank/DDBJ whole genome shotgun (WGS) entry which is preliminary data.</text>
</comment>
<dbReference type="Gene3D" id="3.40.50.1820">
    <property type="entry name" value="alpha/beta hydrolase"/>
    <property type="match status" value="1"/>
</dbReference>